<dbReference type="PANTHER" id="PTHR47331">
    <property type="entry name" value="PHD-TYPE DOMAIN-CONTAINING PROTEIN"/>
    <property type="match status" value="1"/>
</dbReference>
<accession>A0A8X6N9Z1</accession>
<dbReference type="Proteomes" id="UP000887013">
    <property type="component" value="Unassembled WGS sequence"/>
</dbReference>
<proteinExistence type="predicted"/>
<keyword evidence="2" id="KW-1185">Reference proteome</keyword>
<dbReference type="InterPro" id="IPR008042">
    <property type="entry name" value="Retrotrans_Pao"/>
</dbReference>
<protein>
    <submittedName>
        <fullName evidence="1">DUF5641 domain-containing protein</fullName>
    </submittedName>
</protein>
<gene>
    <name evidence="1" type="primary">X975_05852</name>
    <name evidence="1" type="ORF">NPIL_371821</name>
</gene>
<evidence type="ECO:0000313" key="2">
    <source>
        <dbReference type="Proteomes" id="UP000887013"/>
    </source>
</evidence>
<organism evidence="1 2">
    <name type="scientific">Nephila pilipes</name>
    <name type="common">Giant wood spider</name>
    <name type="synonym">Nephila maculata</name>
    <dbReference type="NCBI Taxonomy" id="299642"/>
    <lineage>
        <taxon>Eukaryota</taxon>
        <taxon>Metazoa</taxon>
        <taxon>Ecdysozoa</taxon>
        <taxon>Arthropoda</taxon>
        <taxon>Chelicerata</taxon>
        <taxon>Arachnida</taxon>
        <taxon>Araneae</taxon>
        <taxon>Araneomorphae</taxon>
        <taxon>Entelegynae</taxon>
        <taxon>Araneoidea</taxon>
        <taxon>Nephilidae</taxon>
        <taxon>Nephila</taxon>
    </lineage>
</organism>
<dbReference type="AlphaFoldDB" id="A0A8X6N9Z1"/>
<reference evidence="1" key="1">
    <citation type="submission" date="2020-08" db="EMBL/GenBank/DDBJ databases">
        <title>Multicomponent nature underlies the extraordinary mechanical properties of spider dragline silk.</title>
        <authorList>
            <person name="Kono N."/>
            <person name="Nakamura H."/>
            <person name="Mori M."/>
            <person name="Yoshida Y."/>
            <person name="Ohtoshi R."/>
            <person name="Malay A.D."/>
            <person name="Moran D.A.P."/>
            <person name="Tomita M."/>
            <person name="Numata K."/>
            <person name="Arakawa K."/>
        </authorList>
    </citation>
    <scope>NUCLEOTIDE SEQUENCE</scope>
</reference>
<dbReference type="EMBL" id="BMAW01055584">
    <property type="protein sequence ID" value="GFT01632.1"/>
    <property type="molecule type" value="Genomic_DNA"/>
</dbReference>
<comment type="caution">
    <text evidence="1">The sequence shown here is derived from an EMBL/GenBank/DDBJ whole genome shotgun (WGS) entry which is preliminary data.</text>
</comment>
<sequence length="101" mass="11819">MWNKEEDNIFCDTAVLKCSFFDLTRRNVLSIVHKILDPLGVLSPATLVLKLLIQRSWNLKIGWDTILPDDYQREFPSWLRDVDCLLNVKIARSLNIDEIMD</sequence>
<evidence type="ECO:0000313" key="1">
    <source>
        <dbReference type="EMBL" id="GFT01632.1"/>
    </source>
</evidence>
<name>A0A8X6N9Z1_NEPPI</name>
<dbReference type="OrthoDB" id="6433206at2759"/>
<dbReference type="Pfam" id="PF05380">
    <property type="entry name" value="Peptidase_A17"/>
    <property type="match status" value="1"/>
</dbReference>